<proteinExistence type="predicted"/>
<reference evidence="2 6" key="2">
    <citation type="submission" date="2017-10" db="EMBL/GenBank/DDBJ databases">
        <title>Extensive intraspecific genome diversity in a model arbuscular mycorrhizal fungus.</title>
        <authorList>
            <person name="Chen E.C.H."/>
            <person name="Morin E."/>
            <person name="Baudet D."/>
            <person name="Noel J."/>
            <person name="Ndikumana S."/>
            <person name="Charron P."/>
            <person name="St-Onge C."/>
            <person name="Giorgi J."/>
            <person name="Grigoriev I.V."/>
            <person name="Roux C."/>
            <person name="Martin F.M."/>
            <person name="Corradi N."/>
        </authorList>
    </citation>
    <scope>NUCLEOTIDE SEQUENCE [LARGE SCALE GENOMIC DNA]</scope>
    <source>
        <strain evidence="2 6">C2</strain>
    </source>
</reference>
<protein>
    <submittedName>
        <fullName evidence="2">Uncharacterized protein</fullName>
    </submittedName>
</protein>
<name>A0A2N1M1F7_9GLOM</name>
<evidence type="ECO:0000313" key="6">
    <source>
        <dbReference type="Proteomes" id="UP000233469"/>
    </source>
</evidence>
<evidence type="ECO:0000313" key="2">
    <source>
        <dbReference type="EMBL" id="PKK55462.1"/>
    </source>
</evidence>
<evidence type="ECO:0000313" key="5">
    <source>
        <dbReference type="EMBL" id="PKK65978.1"/>
    </source>
</evidence>
<accession>A0A2N1M1F7</accession>
<organism evidence="2 6">
    <name type="scientific">Rhizophagus irregularis</name>
    <dbReference type="NCBI Taxonomy" id="588596"/>
    <lineage>
        <taxon>Eukaryota</taxon>
        <taxon>Fungi</taxon>
        <taxon>Fungi incertae sedis</taxon>
        <taxon>Mucoromycota</taxon>
        <taxon>Glomeromycotina</taxon>
        <taxon>Glomeromycetes</taxon>
        <taxon>Glomerales</taxon>
        <taxon>Glomeraceae</taxon>
        <taxon>Rhizophagus</taxon>
    </lineage>
</organism>
<dbReference type="EMBL" id="LLXL01001165">
    <property type="protein sequence ID" value="PKK65978.1"/>
    <property type="molecule type" value="Genomic_DNA"/>
</dbReference>
<evidence type="ECO:0000313" key="1">
    <source>
        <dbReference type="EMBL" id="PKK55458.1"/>
    </source>
</evidence>
<reference evidence="2 6" key="1">
    <citation type="submission" date="2016-04" db="EMBL/GenBank/DDBJ databases">
        <title>Genome analyses suggest a sexual origin of heterokaryosis in a supposedly ancient asexual fungus.</title>
        <authorList>
            <person name="Ropars J."/>
            <person name="Sedzielewska K."/>
            <person name="Noel J."/>
            <person name="Charron P."/>
            <person name="Farinelli L."/>
            <person name="Marton T."/>
            <person name="Kruger M."/>
            <person name="Pelin A."/>
            <person name="Brachmann A."/>
            <person name="Corradi N."/>
        </authorList>
    </citation>
    <scope>NUCLEOTIDE SEQUENCE [LARGE SCALE GENOMIC DNA]</scope>
    <source>
        <strain evidence="2 6">C2</strain>
    </source>
</reference>
<sequence>MLTGLKKNGALELMRVLLLVFCKQQKNVLVQKLSIQIQNAKNQLPIQSLSLPSRNLF</sequence>
<comment type="caution">
    <text evidence="2">The sequence shown here is derived from an EMBL/GenBank/DDBJ whole genome shotgun (WGS) entry which is preliminary data.</text>
</comment>
<dbReference type="EMBL" id="LLXL01003457">
    <property type="protein sequence ID" value="PKK58669.1"/>
    <property type="molecule type" value="Genomic_DNA"/>
</dbReference>
<dbReference type="AlphaFoldDB" id="A0A2N1M1F7"/>
<evidence type="ECO:0000313" key="4">
    <source>
        <dbReference type="EMBL" id="PKK58669.1"/>
    </source>
</evidence>
<dbReference type="EMBL" id="LLXL01007537">
    <property type="protein sequence ID" value="PKK55462.1"/>
    <property type="molecule type" value="Genomic_DNA"/>
</dbReference>
<gene>
    <name evidence="5" type="ORF">RhiirC2_754240</name>
    <name evidence="4" type="ORF">RhiirC2_763256</name>
    <name evidence="3" type="ORF">RhiirC2_764414</name>
    <name evidence="2" type="ORF">RhiirC2_764622</name>
    <name evidence="1" type="ORF">RhiirC2_764624</name>
</gene>
<evidence type="ECO:0000313" key="3">
    <source>
        <dbReference type="EMBL" id="PKK56289.1"/>
    </source>
</evidence>
<dbReference type="EMBL" id="LLXL01007548">
    <property type="protein sequence ID" value="PKK55458.1"/>
    <property type="molecule type" value="Genomic_DNA"/>
</dbReference>
<dbReference type="Proteomes" id="UP000233469">
    <property type="component" value="Unassembled WGS sequence"/>
</dbReference>
<dbReference type="EMBL" id="LLXL01005877">
    <property type="protein sequence ID" value="PKK56289.1"/>
    <property type="molecule type" value="Genomic_DNA"/>
</dbReference>